<name>A0ABV5QNB8_9ACTN</name>
<sequence>MDGNAIATVVVAVAGVVGVLIERRFRKPPSWEMARLELEILSLLPDGSEVRSDLIKHVDATIETFIKVESDKRRDPVGIVLALVFMAASAVLFYGAAENGGAWWWLAAPAAFTGLFGVVGFIQSVRSLKRDTAGRAVGG</sequence>
<evidence type="ECO:0000313" key="2">
    <source>
        <dbReference type="EMBL" id="MFB9555003.1"/>
    </source>
</evidence>
<protein>
    <submittedName>
        <fullName evidence="2">Uncharacterized protein</fullName>
    </submittedName>
</protein>
<keyword evidence="3" id="KW-1185">Reference proteome</keyword>
<feature type="transmembrane region" description="Helical" evidence="1">
    <location>
        <begin position="102"/>
        <end position="122"/>
    </location>
</feature>
<keyword evidence="1" id="KW-0472">Membrane</keyword>
<dbReference type="Proteomes" id="UP001589716">
    <property type="component" value="Unassembled WGS sequence"/>
</dbReference>
<feature type="transmembrane region" description="Helical" evidence="1">
    <location>
        <begin position="77"/>
        <end position="96"/>
    </location>
</feature>
<keyword evidence="1" id="KW-0812">Transmembrane</keyword>
<proteinExistence type="predicted"/>
<accession>A0ABV5QNB8</accession>
<gene>
    <name evidence="2" type="ORF">ACFFTP_12455</name>
</gene>
<comment type="caution">
    <text evidence="2">The sequence shown here is derived from an EMBL/GenBank/DDBJ whole genome shotgun (WGS) entry which is preliminary data.</text>
</comment>
<reference evidence="2 3" key="1">
    <citation type="submission" date="2024-09" db="EMBL/GenBank/DDBJ databases">
        <authorList>
            <person name="Sun Q."/>
            <person name="Mori K."/>
        </authorList>
    </citation>
    <scope>NUCLEOTIDE SEQUENCE [LARGE SCALE GENOMIC DNA]</scope>
    <source>
        <strain evidence="2 3">JCM 4414</strain>
    </source>
</reference>
<feature type="transmembrane region" description="Helical" evidence="1">
    <location>
        <begin position="6"/>
        <end position="25"/>
    </location>
</feature>
<evidence type="ECO:0000256" key="1">
    <source>
        <dbReference type="SAM" id="Phobius"/>
    </source>
</evidence>
<keyword evidence="1" id="KW-1133">Transmembrane helix</keyword>
<dbReference type="RefSeq" id="WP_345488723.1">
    <property type="nucleotide sequence ID" value="NZ_BAAAWU010000001.1"/>
</dbReference>
<dbReference type="EMBL" id="JBHMCT010000008">
    <property type="protein sequence ID" value="MFB9555003.1"/>
    <property type="molecule type" value="Genomic_DNA"/>
</dbReference>
<evidence type="ECO:0000313" key="3">
    <source>
        <dbReference type="Proteomes" id="UP001589716"/>
    </source>
</evidence>
<organism evidence="2 3">
    <name type="scientific">Streptomyces roseoviridis</name>
    <dbReference type="NCBI Taxonomy" id="67361"/>
    <lineage>
        <taxon>Bacteria</taxon>
        <taxon>Bacillati</taxon>
        <taxon>Actinomycetota</taxon>
        <taxon>Actinomycetes</taxon>
        <taxon>Kitasatosporales</taxon>
        <taxon>Streptomycetaceae</taxon>
        <taxon>Streptomyces</taxon>
    </lineage>
</organism>